<evidence type="ECO:0000313" key="1">
    <source>
        <dbReference type="EMBL" id="KAB2952975.1"/>
    </source>
</evidence>
<organism evidence="1 2">
    <name type="scientific">Heliorestis acidaminivorans</name>
    <dbReference type="NCBI Taxonomy" id="553427"/>
    <lineage>
        <taxon>Bacteria</taxon>
        <taxon>Bacillati</taxon>
        <taxon>Bacillota</taxon>
        <taxon>Clostridia</taxon>
        <taxon>Eubacteriales</taxon>
        <taxon>Heliobacteriaceae</taxon>
        <taxon>Heliorestis</taxon>
    </lineage>
</organism>
<proteinExistence type="predicted"/>
<dbReference type="AlphaFoldDB" id="A0A6I0EZP9"/>
<name>A0A6I0EZP9_9FIRM</name>
<evidence type="ECO:0000313" key="2">
    <source>
        <dbReference type="Proteomes" id="UP000468766"/>
    </source>
</evidence>
<dbReference type="Proteomes" id="UP000468766">
    <property type="component" value="Unassembled WGS sequence"/>
</dbReference>
<dbReference type="RefSeq" id="WP_151619635.1">
    <property type="nucleotide sequence ID" value="NZ_WBXO01000004.1"/>
</dbReference>
<sequence>MKGNIKRLLALLAIFAIVYANYAFFAVHFLERKVVKVFMPWPTYVVFTEKLSEEEVPKEAFDQYMLEQGWAFQEQLGSLIVYEKEGQQKSFTWKASSAYHRFAQ</sequence>
<accession>A0A6I0EZP9</accession>
<comment type="caution">
    <text evidence="1">The sequence shown here is derived from an EMBL/GenBank/DDBJ whole genome shotgun (WGS) entry which is preliminary data.</text>
</comment>
<dbReference type="OrthoDB" id="2090876at2"/>
<gene>
    <name evidence="1" type="ORF">F9B85_06840</name>
</gene>
<dbReference type="EMBL" id="WBXO01000004">
    <property type="protein sequence ID" value="KAB2952975.1"/>
    <property type="molecule type" value="Genomic_DNA"/>
</dbReference>
<reference evidence="1 2" key="1">
    <citation type="submission" date="2019-10" db="EMBL/GenBank/DDBJ databases">
        <title>Whole-genome sequence of the extremophile Heliorestis acidaminivorans DSM 24790.</title>
        <authorList>
            <person name="Kyndt J.A."/>
            <person name="Meyer T.E."/>
        </authorList>
    </citation>
    <scope>NUCLEOTIDE SEQUENCE [LARGE SCALE GENOMIC DNA]</scope>
    <source>
        <strain evidence="1 2">DSM 24790</strain>
    </source>
</reference>
<protein>
    <submittedName>
        <fullName evidence="1">Uncharacterized protein</fullName>
    </submittedName>
</protein>
<keyword evidence="2" id="KW-1185">Reference proteome</keyword>